<comment type="caution">
    <text evidence="3">The sequence shown here is derived from an EMBL/GenBank/DDBJ whole genome shotgun (WGS) entry which is preliminary data.</text>
</comment>
<accession>A0A9W7DIX0</accession>
<sequence length="789" mass="86022">MARFNSFAIPLQVITLAFLILSFVTAPLTSSLSLATHGDYKYGVFGYCTISDNTCSSAAVNYTPSSFEDKDNYNWFLSSSLRDTLFKLFILAPVSTFLVLITLLFNLIGHCANYNKALHIITLTLGVLAFLSTAIFTVFAIITTYPNLTWTCWIQIGSAVLSLFTLILLTLNLINFNNDDDYESDSDDEQVKNLNKLDNTADRITNPFRTSNLDTTNFRTSTSTKKESIEFKVLNKTESSSFDPLSRHNTLDTNGTITNSNKDMAQPRIQNQNQGQFQAAQSTGGSYTPNFYPAQQQTIRPAIPTTIASSLSNPSLPFTNNSVPITNRSFATATQGPSSSSSPSPSTPMATGMMNAANGAPSTNRPFNNNNNNYPTNRSFMTASATGSQPSTRAGTVDDNVNELVIPPRNNRPTIHEGQQLNPARPYVTTDTLTTNTTTTAEKVLPLLPQIANPYDDDGNSIKPSNIRKTISSLSMNDDNAAAGGIATLNQSRAGSLSSASDFTSVSQREINPKYYRGVSQQRFGPQQQYYAHQNQNQNQNQNGMGMGNPPQPPRHQQQQQPDPNAPFVNRPNSMSSSQYNNPYSPDQQQLARLQSVQQGNNIRDSYVGSYNPNPARNANMNMNMSMSMNNEYPPQQQNNYNPNGRESYYPPQLQLQQPSRASFASSMSSSSGLDDNSNGYSYTHSNREQSRDSYASNGMDSYLGPSAQQILGQNPDLPSTSVLAHGRPGVRKYGLHRKLTDGANVPRMNSFKQRKMLGGNSAGLRGAGGAGGVGAGAGMGDDGPFGRL</sequence>
<dbReference type="Proteomes" id="UP001165063">
    <property type="component" value="Unassembled WGS sequence"/>
</dbReference>
<dbReference type="GO" id="GO:0035838">
    <property type="term" value="C:growing cell tip"/>
    <property type="evidence" value="ECO:0007669"/>
    <property type="project" value="TreeGrafter"/>
</dbReference>
<feature type="compositionally biased region" description="Low complexity" evidence="1">
    <location>
        <begin position="337"/>
        <end position="380"/>
    </location>
</feature>
<gene>
    <name evidence="3" type="ORF">Amon01_000294100</name>
</gene>
<keyword evidence="4" id="KW-1185">Reference proteome</keyword>
<dbReference type="EMBL" id="BSXU01001161">
    <property type="protein sequence ID" value="GMG24453.1"/>
    <property type="molecule type" value="Genomic_DNA"/>
</dbReference>
<evidence type="ECO:0000256" key="1">
    <source>
        <dbReference type="SAM" id="MobiDB-lite"/>
    </source>
</evidence>
<feature type="compositionally biased region" description="Low complexity" evidence="1">
    <location>
        <begin position="651"/>
        <end position="682"/>
    </location>
</feature>
<evidence type="ECO:0000313" key="3">
    <source>
        <dbReference type="EMBL" id="GMG24453.1"/>
    </source>
</evidence>
<dbReference type="AlphaFoldDB" id="A0A9W7DIX0"/>
<feature type="compositionally biased region" description="Polar residues" evidence="1">
    <location>
        <begin position="251"/>
        <end position="262"/>
    </location>
</feature>
<keyword evidence="2" id="KW-0812">Transmembrane</keyword>
<dbReference type="GO" id="GO:0005886">
    <property type="term" value="C:plasma membrane"/>
    <property type="evidence" value="ECO:0007669"/>
    <property type="project" value="InterPro"/>
</dbReference>
<evidence type="ECO:0000256" key="2">
    <source>
        <dbReference type="SAM" id="Phobius"/>
    </source>
</evidence>
<keyword evidence="2" id="KW-0472">Membrane</keyword>
<keyword evidence="2" id="KW-1133">Transmembrane helix</keyword>
<protein>
    <submittedName>
        <fullName evidence="3">Unnamed protein product</fullName>
    </submittedName>
</protein>
<feature type="compositionally biased region" description="Low complexity" evidence="1">
    <location>
        <begin position="612"/>
        <end position="644"/>
    </location>
</feature>
<feature type="compositionally biased region" description="Polar residues" evidence="1">
    <location>
        <begin position="571"/>
        <end position="586"/>
    </location>
</feature>
<feature type="transmembrane region" description="Helical" evidence="2">
    <location>
        <begin position="85"/>
        <end position="108"/>
    </location>
</feature>
<feature type="compositionally biased region" description="Polar residues" evidence="1">
    <location>
        <begin position="707"/>
        <end position="718"/>
    </location>
</feature>
<feature type="transmembrane region" description="Helical" evidence="2">
    <location>
        <begin position="148"/>
        <end position="174"/>
    </location>
</feature>
<feature type="transmembrane region" description="Helical" evidence="2">
    <location>
        <begin position="120"/>
        <end position="142"/>
    </location>
</feature>
<proteinExistence type="predicted"/>
<reference evidence="3" key="1">
    <citation type="submission" date="2023-04" db="EMBL/GenBank/DDBJ databases">
        <title>Ambrosiozyma monospora NBRC 1965.</title>
        <authorList>
            <person name="Ichikawa N."/>
            <person name="Sato H."/>
            <person name="Tonouchi N."/>
        </authorList>
    </citation>
    <scope>NUCLEOTIDE SEQUENCE</scope>
    <source>
        <strain evidence="3">NBRC 1965</strain>
    </source>
</reference>
<dbReference type="Pfam" id="PF06687">
    <property type="entry name" value="SUR7"/>
    <property type="match status" value="1"/>
</dbReference>
<feature type="region of interest" description="Disordered" evidence="1">
    <location>
        <begin position="242"/>
        <end position="262"/>
    </location>
</feature>
<feature type="region of interest" description="Disordered" evidence="1">
    <location>
        <begin position="538"/>
        <end position="586"/>
    </location>
</feature>
<feature type="compositionally biased region" description="Polar residues" evidence="1">
    <location>
        <begin position="381"/>
        <end position="394"/>
    </location>
</feature>
<feature type="transmembrane region" description="Helical" evidence="2">
    <location>
        <begin position="7"/>
        <end position="28"/>
    </location>
</feature>
<dbReference type="PANTHER" id="PTHR28013">
    <property type="entry name" value="PROTEIN DCV1-RELATED"/>
    <property type="match status" value="1"/>
</dbReference>
<dbReference type="OrthoDB" id="2354757at2759"/>
<dbReference type="GO" id="GO:0032153">
    <property type="term" value="C:cell division site"/>
    <property type="evidence" value="ECO:0007669"/>
    <property type="project" value="TreeGrafter"/>
</dbReference>
<organism evidence="3 4">
    <name type="scientific">Ambrosiozyma monospora</name>
    <name type="common">Yeast</name>
    <name type="synonym">Endomycopsis monosporus</name>
    <dbReference type="NCBI Taxonomy" id="43982"/>
    <lineage>
        <taxon>Eukaryota</taxon>
        <taxon>Fungi</taxon>
        <taxon>Dikarya</taxon>
        <taxon>Ascomycota</taxon>
        <taxon>Saccharomycotina</taxon>
        <taxon>Pichiomycetes</taxon>
        <taxon>Pichiales</taxon>
        <taxon>Pichiaceae</taxon>
        <taxon>Ambrosiozyma</taxon>
    </lineage>
</organism>
<dbReference type="PANTHER" id="PTHR28013:SF8">
    <property type="entry name" value="AEL027WP"/>
    <property type="match status" value="1"/>
</dbReference>
<dbReference type="InterPro" id="IPR051380">
    <property type="entry name" value="pH-response_reg_palI/RIM9"/>
</dbReference>
<evidence type="ECO:0000313" key="4">
    <source>
        <dbReference type="Proteomes" id="UP001165063"/>
    </source>
</evidence>
<feature type="region of interest" description="Disordered" evidence="1">
    <location>
        <begin position="330"/>
        <end position="396"/>
    </location>
</feature>
<dbReference type="InterPro" id="IPR009571">
    <property type="entry name" value="SUR7/Rim9-like_fungi"/>
</dbReference>
<feature type="region of interest" description="Disordered" evidence="1">
    <location>
        <begin position="604"/>
        <end position="718"/>
    </location>
</feature>
<name>A0A9W7DIX0_AMBMO</name>